<dbReference type="RefSeq" id="WP_300959497.1">
    <property type="nucleotide sequence ID" value="NZ_JAUHJR010000001.1"/>
</dbReference>
<evidence type="ECO:0000313" key="3">
    <source>
        <dbReference type="EMBL" id="MDN4160639.1"/>
    </source>
</evidence>
<dbReference type="InterPro" id="IPR010819">
    <property type="entry name" value="AGE/CE"/>
</dbReference>
<comment type="caution">
    <text evidence="3">The sequence shown here is derived from an EMBL/GenBank/DDBJ whole genome shotgun (WGS) entry which is preliminary data.</text>
</comment>
<dbReference type="SUPFAM" id="SSF48208">
    <property type="entry name" value="Six-hairpin glycosidases"/>
    <property type="match status" value="1"/>
</dbReference>
<protein>
    <submittedName>
        <fullName evidence="3">AGE family epimerase/isomerase</fullName>
    </submittedName>
</protein>
<dbReference type="Pfam" id="PF07221">
    <property type="entry name" value="GlcNAc_2-epim"/>
    <property type="match status" value="1"/>
</dbReference>
<keyword evidence="4" id="KW-1185">Reference proteome</keyword>
<evidence type="ECO:0000256" key="1">
    <source>
        <dbReference type="ARBA" id="ARBA00008558"/>
    </source>
</evidence>
<dbReference type="PANTHER" id="PTHR15108">
    <property type="entry name" value="N-ACYLGLUCOSAMINE-2-EPIMERASE"/>
    <property type="match status" value="1"/>
</dbReference>
<evidence type="ECO:0000313" key="4">
    <source>
        <dbReference type="Proteomes" id="UP001168537"/>
    </source>
</evidence>
<comment type="similarity">
    <text evidence="1">Belongs to the N-acylglucosamine 2-epimerase family.</text>
</comment>
<reference evidence="3" key="1">
    <citation type="submission" date="2023-06" db="EMBL/GenBank/DDBJ databases">
        <title>Draft genome sequence of Nocardioides sp. SOB72.</title>
        <authorList>
            <person name="Zhang G."/>
        </authorList>
    </citation>
    <scope>NUCLEOTIDE SEQUENCE</scope>
    <source>
        <strain evidence="3">SOB72</strain>
    </source>
</reference>
<proteinExistence type="inferred from homology"/>
<gene>
    <name evidence="3" type="ORF">QWY29_04685</name>
</gene>
<dbReference type="Gene3D" id="1.50.10.10">
    <property type="match status" value="1"/>
</dbReference>
<dbReference type="InterPro" id="IPR008928">
    <property type="entry name" value="6-hairpin_glycosidase_sf"/>
</dbReference>
<dbReference type="InterPro" id="IPR012341">
    <property type="entry name" value="6hp_glycosidase-like_sf"/>
</dbReference>
<dbReference type="Proteomes" id="UP001168537">
    <property type="component" value="Unassembled WGS sequence"/>
</dbReference>
<organism evidence="3 4">
    <name type="scientific">Nocardioides abyssi</name>
    <dbReference type="NCBI Taxonomy" id="3058370"/>
    <lineage>
        <taxon>Bacteria</taxon>
        <taxon>Bacillati</taxon>
        <taxon>Actinomycetota</taxon>
        <taxon>Actinomycetes</taxon>
        <taxon>Propionibacteriales</taxon>
        <taxon>Nocardioidaceae</taxon>
        <taxon>Nocardioides</taxon>
    </lineage>
</organism>
<evidence type="ECO:0000256" key="2">
    <source>
        <dbReference type="ARBA" id="ARBA00023235"/>
    </source>
</evidence>
<sequence>MSVDRALLDPLLVFASGARLERGFGHLDRAGAVVSGRGPELWINARMTYVFSLASLLPDPPVDAAGLARHGVETLAGPFADPVHGGWWSALDLAGEPQADLRSCYDHAFVVLASATATAAGVPGARDLLDRALLVHAERFWDEDRGLCVESWSGDWSVAEDYRGANSCMHTVEAYLVAADTTGDPVWRARALRIAEHLVHRVARAHDWRLVEHFDADWRPLPEHHRGRPADPFRPYGATPGHGLEWARLLVTLRAALEAAGEPPPAWLLEAAVGLFDRAATDADEGRTGFPYTTDWAGAAVVDQRFHWVHCEAVLAADALARATGEQRYADLARRWWAFTVDHFIEADGSWLHELDAELRPAGVTWSGKPDAYHAVNALLLPSLPLTPSAAVAMTYR</sequence>
<dbReference type="EMBL" id="JAUHJR010000001">
    <property type="protein sequence ID" value="MDN4160639.1"/>
    <property type="molecule type" value="Genomic_DNA"/>
</dbReference>
<keyword evidence="2" id="KW-0413">Isomerase</keyword>
<accession>A0ABT8ER63</accession>
<name>A0ABT8ER63_9ACTN</name>